<evidence type="ECO:0000256" key="2">
    <source>
        <dbReference type="SAM" id="Phobius"/>
    </source>
</evidence>
<proteinExistence type="predicted"/>
<keyword evidence="4" id="KW-1185">Reference proteome</keyword>
<feature type="non-terminal residue" evidence="3">
    <location>
        <position position="1"/>
    </location>
</feature>
<evidence type="ECO:0000313" key="4">
    <source>
        <dbReference type="Proteomes" id="UP000485058"/>
    </source>
</evidence>
<protein>
    <submittedName>
        <fullName evidence="3">Uncharacterized protein</fullName>
    </submittedName>
</protein>
<comment type="caution">
    <text evidence="3">The sequence shown here is derived from an EMBL/GenBank/DDBJ whole genome shotgun (WGS) entry which is preliminary data.</text>
</comment>
<evidence type="ECO:0000256" key="1">
    <source>
        <dbReference type="SAM" id="MobiDB-lite"/>
    </source>
</evidence>
<accession>A0A699YAJ8</accession>
<feature type="compositionally biased region" description="Polar residues" evidence="1">
    <location>
        <begin position="107"/>
        <end position="118"/>
    </location>
</feature>
<feature type="region of interest" description="Disordered" evidence="1">
    <location>
        <begin position="96"/>
        <end position="118"/>
    </location>
</feature>
<feature type="transmembrane region" description="Helical" evidence="2">
    <location>
        <begin position="12"/>
        <end position="29"/>
    </location>
</feature>
<keyword evidence="2" id="KW-0812">Transmembrane</keyword>
<keyword evidence="2" id="KW-0472">Membrane</keyword>
<name>A0A699YAJ8_HAELA</name>
<dbReference type="Proteomes" id="UP000485058">
    <property type="component" value="Unassembled WGS sequence"/>
</dbReference>
<gene>
    <name evidence="3" type="ORF">HaLaN_01943</name>
</gene>
<sequence length="118" mass="13012">MSPAVAARQKVIPLFMAVGAAVGLAVYTTNRVYFSTAGEVFPDKEMRGDMEKQISYGQESIPRSPMWHIAQWKKDSQGGADIAVWPFTNRAYPGEYEAPTHAAPRRSVQTASTSPTEY</sequence>
<organism evidence="3 4">
    <name type="scientific">Haematococcus lacustris</name>
    <name type="common">Green alga</name>
    <name type="synonym">Haematococcus pluvialis</name>
    <dbReference type="NCBI Taxonomy" id="44745"/>
    <lineage>
        <taxon>Eukaryota</taxon>
        <taxon>Viridiplantae</taxon>
        <taxon>Chlorophyta</taxon>
        <taxon>core chlorophytes</taxon>
        <taxon>Chlorophyceae</taxon>
        <taxon>CS clade</taxon>
        <taxon>Chlamydomonadales</taxon>
        <taxon>Haematococcaceae</taxon>
        <taxon>Haematococcus</taxon>
    </lineage>
</organism>
<evidence type="ECO:0000313" key="3">
    <source>
        <dbReference type="EMBL" id="GFH07180.1"/>
    </source>
</evidence>
<reference evidence="3 4" key="1">
    <citation type="submission" date="2020-02" db="EMBL/GenBank/DDBJ databases">
        <title>Draft genome sequence of Haematococcus lacustris strain NIES-144.</title>
        <authorList>
            <person name="Morimoto D."/>
            <person name="Nakagawa S."/>
            <person name="Yoshida T."/>
            <person name="Sawayama S."/>
        </authorList>
    </citation>
    <scope>NUCLEOTIDE SEQUENCE [LARGE SCALE GENOMIC DNA]</scope>
    <source>
        <strain evidence="3 4">NIES-144</strain>
    </source>
</reference>
<keyword evidence="2" id="KW-1133">Transmembrane helix</keyword>
<dbReference type="EMBL" id="BLLF01000078">
    <property type="protein sequence ID" value="GFH07180.1"/>
    <property type="molecule type" value="Genomic_DNA"/>
</dbReference>
<dbReference type="AlphaFoldDB" id="A0A699YAJ8"/>